<dbReference type="GO" id="GO:0022857">
    <property type="term" value="F:transmembrane transporter activity"/>
    <property type="evidence" value="ECO:0007669"/>
    <property type="project" value="InterPro"/>
</dbReference>
<keyword evidence="5" id="KW-0325">Glycoprotein</keyword>
<keyword evidence="3 6" id="KW-1133">Transmembrane helix</keyword>
<keyword evidence="4 6" id="KW-0472">Membrane</keyword>
<feature type="transmembrane region" description="Helical" evidence="6">
    <location>
        <begin position="59"/>
        <end position="80"/>
    </location>
</feature>
<keyword evidence="2 6" id="KW-0812">Transmembrane</keyword>
<evidence type="ECO:0000256" key="5">
    <source>
        <dbReference type="ARBA" id="ARBA00023180"/>
    </source>
</evidence>
<name>A0A428RKM4_9HYPO</name>
<evidence type="ECO:0000313" key="8">
    <source>
        <dbReference type="EMBL" id="RSL78068.1"/>
    </source>
</evidence>
<keyword evidence="9" id="KW-1185">Reference proteome</keyword>
<dbReference type="Proteomes" id="UP000287972">
    <property type="component" value="Unassembled WGS sequence"/>
</dbReference>
<reference evidence="8 9" key="1">
    <citation type="submission" date="2017-06" db="EMBL/GenBank/DDBJ databases">
        <title>Comparative genomic analysis of Ambrosia Fusariam Clade fungi.</title>
        <authorList>
            <person name="Stajich J.E."/>
            <person name="Carrillo J."/>
            <person name="Kijimoto T."/>
            <person name="Eskalen A."/>
            <person name="O'Donnell K."/>
            <person name="Kasson M."/>
        </authorList>
    </citation>
    <scope>NUCLEOTIDE SEQUENCE [LARGE SCALE GENOMIC DNA]</scope>
    <source>
        <strain evidence="8 9">NRRL62606</strain>
    </source>
</reference>
<evidence type="ECO:0000259" key="7">
    <source>
        <dbReference type="PROSITE" id="PS50850"/>
    </source>
</evidence>
<feature type="transmembrane region" description="Helical" evidence="6">
    <location>
        <begin position="101"/>
        <end position="121"/>
    </location>
</feature>
<evidence type="ECO:0000256" key="3">
    <source>
        <dbReference type="ARBA" id="ARBA00022989"/>
    </source>
</evidence>
<evidence type="ECO:0000256" key="2">
    <source>
        <dbReference type="ARBA" id="ARBA00022692"/>
    </source>
</evidence>
<feature type="transmembrane region" description="Helical" evidence="6">
    <location>
        <begin position="440"/>
        <end position="461"/>
    </location>
</feature>
<proteinExistence type="predicted"/>
<feature type="transmembrane region" description="Helical" evidence="6">
    <location>
        <begin position="32"/>
        <end position="53"/>
    </location>
</feature>
<dbReference type="InterPro" id="IPR020846">
    <property type="entry name" value="MFS_dom"/>
</dbReference>
<gene>
    <name evidence="8" type="ORF">CEP51_008513</name>
</gene>
<dbReference type="GO" id="GO:0005886">
    <property type="term" value="C:plasma membrane"/>
    <property type="evidence" value="ECO:0007669"/>
    <property type="project" value="TreeGrafter"/>
</dbReference>
<evidence type="ECO:0000313" key="9">
    <source>
        <dbReference type="Proteomes" id="UP000287972"/>
    </source>
</evidence>
<dbReference type="AlphaFoldDB" id="A0A428RKM4"/>
<feature type="transmembrane region" description="Helical" evidence="6">
    <location>
        <begin position="467"/>
        <end position="488"/>
    </location>
</feature>
<evidence type="ECO:0000256" key="1">
    <source>
        <dbReference type="ARBA" id="ARBA00004141"/>
    </source>
</evidence>
<feature type="transmembrane region" description="Helical" evidence="6">
    <location>
        <begin position="272"/>
        <end position="289"/>
    </location>
</feature>
<dbReference type="EMBL" id="NKCL01000222">
    <property type="protein sequence ID" value="RSL78068.1"/>
    <property type="molecule type" value="Genomic_DNA"/>
</dbReference>
<comment type="caution">
    <text evidence="8">The sequence shown here is derived from an EMBL/GenBank/DDBJ whole genome shotgun (WGS) entry which is preliminary data.</text>
</comment>
<dbReference type="InterPro" id="IPR036259">
    <property type="entry name" value="MFS_trans_sf"/>
</dbReference>
<feature type="transmembrane region" description="Helical" evidence="6">
    <location>
        <begin position="189"/>
        <end position="208"/>
    </location>
</feature>
<comment type="subcellular location">
    <subcellularLocation>
        <location evidence="1">Membrane</location>
        <topology evidence="1">Multi-pass membrane protein</topology>
    </subcellularLocation>
</comment>
<evidence type="ECO:0000256" key="6">
    <source>
        <dbReference type="SAM" id="Phobius"/>
    </source>
</evidence>
<feature type="transmembrane region" description="Helical" evidence="6">
    <location>
        <begin position="406"/>
        <end position="428"/>
    </location>
</feature>
<organism evidence="8 9">
    <name type="scientific">Fusarium floridanum</name>
    <dbReference type="NCBI Taxonomy" id="1325733"/>
    <lineage>
        <taxon>Eukaryota</taxon>
        <taxon>Fungi</taxon>
        <taxon>Dikarya</taxon>
        <taxon>Ascomycota</taxon>
        <taxon>Pezizomycotina</taxon>
        <taxon>Sordariomycetes</taxon>
        <taxon>Hypocreomycetidae</taxon>
        <taxon>Hypocreales</taxon>
        <taxon>Nectriaceae</taxon>
        <taxon>Fusarium</taxon>
        <taxon>Fusarium solani species complex</taxon>
    </lineage>
</organism>
<dbReference type="Pfam" id="PF07690">
    <property type="entry name" value="MFS_1"/>
    <property type="match status" value="1"/>
</dbReference>
<dbReference type="SUPFAM" id="SSF103473">
    <property type="entry name" value="MFS general substrate transporter"/>
    <property type="match status" value="1"/>
</dbReference>
<dbReference type="PROSITE" id="PS50850">
    <property type="entry name" value="MFS"/>
    <property type="match status" value="1"/>
</dbReference>
<feature type="transmembrane region" description="Helical" evidence="6">
    <location>
        <begin position="309"/>
        <end position="331"/>
    </location>
</feature>
<dbReference type="PANTHER" id="PTHR23502:SF26">
    <property type="entry name" value="MAJOR FACILITATOR SUPERFAMILY (MFS) PROFILE DOMAIN-CONTAINING PROTEIN"/>
    <property type="match status" value="1"/>
</dbReference>
<dbReference type="InterPro" id="IPR011701">
    <property type="entry name" value="MFS"/>
</dbReference>
<feature type="domain" description="Major facilitator superfamily (MFS) profile" evidence="7">
    <location>
        <begin position="34"/>
        <end position="492"/>
    </location>
</feature>
<dbReference type="Gene3D" id="1.20.1250.20">
    <property type="entry name" value="MFS general substrate transporter like domains"/>
    <property type="match status" value="1"/>
</dbReference>
<protein>
    <recommendedName>
        <fullName evidence="7">Major facilitator superfamily (MFS) profile domain-containing protein</fullName>
    </recommendedName>
</protein>
<sequence length="509" mass="55473">MSDTDQKSSLTKPVTTLRSEPPCHILSKRKKWGLVVLASLAGCFSPLSSNIYFPAIDSISSSLGVSLSLVALTITVYMVVQGIAPSLFGAFSDTYGRRLTFTVSLVIYTVANLALAFTSSFPMLLVLRGVQAAGSAATISISAGVIADIANPRERGGFMGTNAGIRMTGQAIGPVIGGVLNSTWGFRSIFWLLFVFGMLILMSLLIFLPETQRKVAGNGSIPLSGFHKPLIYVVSPPKAWGENTEKPLPQRRGSVSLKKAFSPLGYIFEKDIAILLAWGAVAYTAWSMVTSSTTTALLKGFPYLNEWQIGLCFLPNGFGCVAGSLCTGWLLDKSFKGAEARYRAEHGINDEQEVVSKKSGFPLVRARLRLMPYFSLALLFSLALYGPSFEFNDLRRQFSPNLAAPLGLQFLIAFTATAIFNINSTLLVDCFPDRPASATALNNLCRCLLGAAGVSVIQPMIDGVKIMKAFFIVTGIVLTCTPLVWVEWKWGEKWRREREEKLGLQREQR</sequence>
<accession>A0A428RKM4</accession>
<evidence type="ECO:0000256" key="4">
    <source>
        <dbReference type="ARBA" id="ARBA00023136"/>
    </source>
</evidence>
<feature type="transmembrane region" description="Helical" evidence="6">
    <location>
        <begin position="368"/>
        <end position="386"/>
    </location>
</feature>
<dbReference type="PANTHER" id="PTHR23502">
    <property type="entry name" value="MAJOR FACILITATOR SUPERFAMILY"/>
    <property type="match status" value="1"/>
</dbReference>